<proteinExistence type="predicted"/>
<reference evidence="3" key="1">
    <citation type="journal article" date="2019" name="Sci. Rep.">
        <title>Draft genome of Tanacetum cinerariifolium, the natural source of mosquito coil.</title>
        <authorList>
            <person name="Yamashiro T."/>
            <person name="Shiraishi A."/>
            <person name="Satake H."/>
            <person name="Nakayama K."/>
        </authorList>
    </citation>
    <scope>NUCLEOTIDE SEQUENCE</scope>
</reference>
<keyword evidence="1" id="KW-0175">Coiled coil</keyword>
<evidence type="ECO:0000256" key="1">
    <source>
        <dbReference type="SAM" id="Coils"/>
    </source>
</evidence>
<gene>
    <name evidence="3" type="ORF">Tci_619468</name>
</gene>
<sequence>MTQFGQITHTQQYVYTRRARIAQSSALPPVADEPASPMRDVSQGEACPTESGFIADQDRTTIAKQHSELLARFRAREVEINKLKERVKLLEDAKGMAAEGSGDDAPIKGRRLDEDEVATKSVSSDSEEISLDERDVAAEKVSDDIEELATVLITMDAASILSSGGVQVVPTAAAVVTVNVSISTGSGVVPTASTTISTATPIFAIATTVTPYTRRKGKEKMVETHTPKKKKRVQEQIDIQFARELEELEREAQRMNAQIARDEEIAKIHAEEELQQMLAGLDRSNETIAKHLEEYDQAEAELIIGERIELISELVKYQDHHSKILKNNLGWKLKDFKGMSFDEVEAKFKTVWEQIKGSVSKISEGEVAWLKRKRIRSEQESAKKHKTVEEVHEEVKSCDEILEEKIKEILQLVPIKEVYVEALQVKHLIIDWKIDRDDLNQLWALVKETLSIRPATDEKEMELWVELKRLDEPDVKDHLWTHS</sequence>
<feature type="region of interest" description="Disordered" evidence="2">
    <location>
        <begin position="25"/>
        <end position="51"/>
    </location>
</feature>
<name>A0A699JNG4_TANCI</name>
<feature type="coiled-coil region" evidence="1">
    <location>
        <begin position="238"/>
        <end position="301"/>
    </location>
</feature>
<evidence type="ECO:0000313" key="3">
    <source>
        <dbReference type="EMBL" id="GFA47496.1"/>
    </source>
</evidence>
<dbReference type="AlphaFoldDB" id="A0A699JNG4"/>
<protein>
    <submittedName>
        <fullName evidence="3">Uncharacterized protein</fullName>
    </submittedName>
</protein>
<accession>A0A699JNG4</accession>
<comment type="caution">
    <text evidence="3">The sequence shown here is derived from an EMBL/GenBank/DDBJ whole genome shotgun (WGS) entry which is preliminary data.</text>
</comment>
<evidence type="ECO:0000256" key="2">
    <source>
        <dbReference type="SAM" id="MobiDB-lite"/>
    </source>
</evidence>
<dbReference type="EMBL" id="BKCJ010430526">
    <property type="protein sequence ID" value="GFA47496.1"/>
    <property type="molecule type" value="Genomic_DNA"/>
</dbReference>
<organism evidence="3">
    <name type="scientific">Tanacetum cinerariifolium</name>
    <name type="common">Dalmatian daisy</name>
    <name type="synonym">Chrysanthemum cinerariifolium</name>
    <dbReference type="NCBI Taxonomy" id="118510"/>
    <lineage>
        <taxon>Eukaryota</taxon>
        <taxon>Viridiplantae</taxon>
        <taxon>Streptophyta</taxon>
        <taxon>Embryophyta</taxon>
        <taxon>Tracheophyta</taxon>
        <taxon>Spermatophyta</taxon>
        <taxon>Magnoliopsida</taxon>
        <taxon>eudicotyledons</taxon>
        <taxon>Gunneridae</taxon>
        <taxon>Pentapetalae</taxon>
        <taxon>asterids</taxon>
        <taxon>campanulids</taxon>
        <taxon>Asterales</taxon>
        <taxon>Asteraceae</taxon>
        <taxon>Asteroideae</taxon>
        <taxon>Anthemideae</taxon>
        <taxon>Anthemidinae</taxon>
        <taxon>Tanacetum</taxon>
    </lineage>
</organism>